<gene>
    <name evidence="1" type="ORF">HAX54_047252</name>
</gene>
<accession>A0ABS8RQI8</accession>
<sequence>MLGRTSRIHPVQQRDTHEIFAEPVDQAEHDAFLIPKNAMHFNSSGTVYFRQQNIHVLKTNPGNFEVEFPVTRRRSMRRLQNDIKEQDTLKEKRQRTFIIHQGAAPIDSAFLLGNRHSQWLSSRNAGPRSPYEFSCRPSLYHETSSFMCNKSLILDESTSMVANRKSLNNGVQPPTCLGFAAFAAVKSQSNTGVLTSSQKLSSPVGGFGSVLSDKMDLTNAAKEMRPK</sequence>
<protein>
    <submittedName>
        <fullName evidence="1">Uncharacterized protein</fullName>
    </submittedName>
</protein>
<dbReference type="EMBL" id="JACEIK010000076">
    <property type="protein sequence ID" value="MCD7448913.1"/>
    <property type="molecule type" value="Genomic_DNA"/>
</dbReference>
<dbReference type="PANTHER" id="PTHR22881:SF26">
    <property type="entry name" value="BROMODOMAIN CONTAINING PROTEIN, EXPRESSED"/>
    <property type="match status" value="1"/>
</dbReference>
<dbReference type="Proteomes" id="UP000823775">
    <property type="component" value="Unassembled WGS sequence"/>
</dbReference>
<keyword evidence="2" id="KW-1185">Reference proteome</keyword>
<name>A0ABS8RQI8_DATST</name>
<dbReference type="InterPro" id="IPR051831">
    <property type="entry name" value="Bromodomain_contain_prot"/>
</dbReference>
<evidence type="ECO:0000313" key="2">
    <source>
        <dbReference type="Proteomes" id="UP000823775"/>
    </source>
</evidence>
<evidence type="ECO:0000313" key="1">
    <source>
        <dbReference type="EMBL" id="MCD7448913.1"/>
    </source>
</evidence>
<dbReference type="PANTHER" id="PTHR22881">
    <property type="entry name" value="BROMODOMAIN CONTAINING PROTEIN"/>
    <property type="match status" value="1"/>
</dbReference>
<proteinExistence type="predicted"/>
<comment type="caution">
    <text evidence="1">The sequence shown here is derived from an EMBL/GenBank/DDBJ whole genome shotgun (WGS) entry which is preliminary data.</text>
</comment>
<reference evidence="1 2" key="1">
    <citation type="journal article" date="2021" name="BMC Genomics">
        <title>Datura genome reveals duplications of psychoactive alkaloid biosynthetic genes and high mutation rate following tissue culture.</title>
        <authorList>
            <person name="Rajewski A."/>
            <person name="Carter-House D."/>
            <person name="Stajich J."/>
            <person name="Litt A."/>
        </authorList>
    </citation>
    <scope>NUCLEOTIDE SEQUENCE [LARGE SCALE GENOMIC DNA]</scope>
    <source>
        <strain evidence="1">AR-01</strain>
    </source>
</reference>
<organism evidence="1 2">
    <name type="scientific">Datura stramonium</name>
    <name type="common">Jimsonweed</name>
    <name type="synonym">Common thornapple</name>
    <dbReference type="NCBI Taxonomy" id="4076"/>
    <lineage>
        <taxon>Eukaryota</taxon>
        <taxon>Viridiplantae</taxon>
        <taxon>Streptophyta</taxon>
        <taxon>Embryophyta</taxon>
        <taxon>Tracheophyta</taxon>
        <taxon>Spermatophyta</taxon>
        <taxon>Magnoliopsida</taxon>
        <taxon>eudicotyledons</taxon>
        <taxon>Gunneridae</taxon>
        <taxon>Pentapetalae</taxon>
        <taxon>asterids</taxon>
        <taxon>lamiids</taxon>
        <taxon>Solanales</taxon>
        <taxon>Solanaceae</taxon>
        <taxon>Solanoideae</taxon>
        <taxon>Datureae</taxon>
        <taxon>Datura</taxon>
    </lineage>
</organism>